<organism evidence="2 3">
    <name type="scientific">Gymnopus androsaceus JB14</name>
    <dbReference type="NCBI Taxonomy" id="1447944"/>
    <lineage>
        <taxon>Eukaryota</taxon>
        <taxon>Fungi</taxon>
        <taxon>Dikarya</taxon>
        <taxon>Basidiomycota</taxon>
        <taxon>Agaricomycotina</taxon>
        <taxon>Agaricomycetes</taxon>
        <taxon>Agaricomycetidae</taxon>
        <taxon>Agaricales</taxon>
        <taxon>Marasmiineae</taxon>
        <taxon>Omphalotaceae</taxon>
        <taxon>Gymnopus</taxon>
    </lineage>
</organism>
<accession>A0A6A4H192</accession>
<gene>
    <name evidence="2" type="ORF">BT96DRAFT_1000940</name>
</gene>
<protein>
    <submittedName>
        <fullName evidence="2">Uncharacterized protein</fullName>
    </submittedName>
</protein>
<feature type="region of interest" description="Disordered" evidence="1">
    <location>
        <begin position="26"/>
        <end position="51"/>
    </location>
</feature>
<dbReference type="AlphaFoldDB" id="A0A6A4H192"/>
<proteinExistence type="predicted"/>
<keyword evidence="3" id="KW-1185">Reference proteome</keyword>
<evidence type="ECO:0000256" key="1">
    <source>
        <dbReference type="SAM" id="MobiDB-lite"/>
    </source>
</evidence>
<sequence>MADNLQPCASGLLSVLSSDSLGYEERVAPRGTTGSSSLSRAPHARSSPLNSSSVLVCLVSPEMLEDEDLSLFYESMSSEDLEDKQDSLEFEDEPYYSDHSRGQPRPSEETLGSFKSEFLKFYARAWVAGIRATPTITKDSLRIGSQKGGRKSSSMLWWEKFLGEAQGEKSTNRKGSGE</sequence>
<evidence type="ECO:0000313" key="2">
    <source>
        <dbReference type="EMBL" id="KAE9391801.1"/>
    </source>
</evidence>
<dbReference type="EMBL" id="ML769612">
    <property type="protein sequence ID" value="KAE9391801.1"/>
    <property type="molecule type" value="Genomic_DNA"/>
</dbReference>
<dbReference type="Proteomes" id="UP000799118">
    <property type="component" value="Unassembled WGS sequence"/>
</dbReference>
<name>A0A6A4H192_9AGAR</name>
<feature type="compositionally biased region" description="Acidic residues" evidence="1">
    <location>
        <begin position="77"/>
        <end position="95"/>
    </location>
</feature>
<reference evidence="2" key="1">
    <citation type="journal article" date="2019" name="Environ. Microbiol.">
        <title>Fungal ecological strategies reflected in gene transcription - a case study of two litter decomposers.</title>
        <authorList>
            <person name="Barbi F."/>
            <person name="Kohler A."/>
            <person name="Barry K."/>
            <person name="Baskaran P."/>
            <person name="Daum C."/>
            <person name="Fauchery L."/>
            <person name="Ihrmark K."/>
            <person name="Kuo A."/>
            <person name="LaButti K."/>
            <person name="Lipzen A."/>
            <person name="Morin E."/>
            <person name="Grigoriev I.V."/>
            <person name="Henrissat B."/>
            <person name="Lindahl B."/>
            <person name="Martin F."/>
        </authorList>
    </citation>
    <scope>NUCLEOTIDE SEQUENCE</scope>
    <source>
        <strain evidence="2">JB14</strain>
    </source>
</reference>
<feature type="region of interest" description="Disordered" evidence="1">
    <location>
        <begin position="75"/>
        <end position="110"/>
    </location>
</feature>
<evidence type="ECO:0000313" key="3">
    <source>
        <dbReference type="Proteomes" id="UP000799118"/>
    </source>
</evidence>